<evidence type="ECO:0000256" key="1">
    <source>
        <dbReference type="SAM" id="MobiDB-lite"/>
    </source>
</evidence>
<feature type="signal peptide" evidence="2">
    <location>
        <begin position="1"/>
        <end position="21"/>
    </location>
</feature>
<feature type="region of interest" description="Disordered" evidence="1">
    <location>
        <begin position="41"/>
        <end position="67"/>
    </location>
</feature>
<accession>X8IXX5</accession>
<protein>
    <submittedName>
        <fullName evidence="4">Peptidyl-lys metalloendopeptidase</fullName>
    </submittedName>
</protein>
<dbReference type="Proteomes" id="UP000030108">
    <property type="component" value="Unassembled WGS sequence"/>
</dbReference>
<evidence type="ECO:0000313" key="4">
    <source>
        <dbReference type="EMBL" id="EUC54044.1"/>
    </source>
</evidence>
<dbReference type="InterPro" id="IPR024079">
    <property type="entry name" value="MetalloPept_cat_dom_sf"/>
</dbReference>
<evidence type="ECO:0000259" key="3">
    <source>
        <dbReference type="Pfam" id="PF14521"/>
    </source>
</evidence>
<reference evidence="5" key="1">
    <citation type="journal article" date="2014" name="Genome Announc.">
        <title>Draft genome sequence of the plant-pathogenic soil fungus Rhizoctonia solani anastomosis group 3 strain Rhs1AP.</title>
        <authorList>
            <person name="Cubeta M.A."/>
            <person name="Thomas E."/>
            <person name="Dean R.A."/>
            <person name="Jabaji S."/>
            <person name="Neate S.M."/>
            <person name="Tavantzis S."/>
            <person name="Toda T."/>
            <person name="Vilgalys R."/>
            <person name="Bharathan N."/>
            <person name="Fedorova-Abrams N."/>
            <person name="Pakala S.B."/>
            <person name="Pakala S.M."/>
            <person name="Zafar N."/>
            <person name="Joardar V."/>
            <person name="Losada L."/>
            <person name="Nierman W.C."/>
        </authorList>
    </citation>
    <scope>NUCLEOTIDE SEQUENCE [LARGE SCALE GENOMIC DNA]</scope>
    <source>
        <strain evidence="5">AG-3</strain>
    </source>
</reference>
<proteinExistence type="predicted"/>
<evidence type="ECO:0000256" key="2">
    <source>
        <dbReference type="SAM" id="SignalP"/>
    </source>
</evidence>
<sequence length="270" mass="29567">MYAVIPAVLLSFLILISQVTAGCCGNIKQVDTDAVKRINSAHQASSSDSSGDSSDDSSSIPAGGPGLRFVGCIPEQSKRIKKITSIANKMLDHARLTLVDSKSEAYTTWFGAAEQSYYDTVVEVFQGTGKADRFTYDCATCALQYPEDDSMDTYAQMTKDPSRHIYLCEKFWETEPVGFGSQASLVVRSLVQFAGGGEITNNPVNRKEAKDLANSKPIEAIKNANNYKYFAETYFATGPGSKDFFDHLKELKIHKEMPAGGFEHTVHRVG</sequence>
<evidence type="ECO:0000313" key="5">
    <source>
        <dbReference type="Proteomes" id="UP000030108"/>
    </source>
</evidence>
<comment type="caution">
    <text evidence="4">The sequence shown here is derived from an EMBL/GenBank/DDBJ whole genome shotgun (WGS) entry which is preliminary data.</text>
</comment>
<gene>
    <name evidence="4" type="ORF">RSOL_028040</name>
</gene>
<dbReference type="AlphaFoldDB" id="X8IXX5"/>
<dbReference type="EMBL" id="JATN01000322">
    <property type="protein sequence ID" value="EUC54044.1"/>
    <property type="molecule type" value="Genomic_DNA"/>
</dbReference>
<feature type="chain" id="PRO_5004986185" evidence="2">
    <location>
        <begin position="22"/>
        <end position="270"/>
    </location>
</feature>
<organism evidence="4 5">
    <name type="scientific">Rhizoctonia solani AG-3 Rhs1AP</name>
    <dbReference type="NCBI Taxonomy" id="1086054"/>
    <lineage>
        <taxon>Eukaryota</taxon>
        <taxon>Fungi</taxon>
        <taxon>Dikarya</taxon>
        <taxon>Basidiomycota</taxon>
        <taxon>Agaricomycotina</taxon>
        <taxon>Agaricomycetes</taxon>
        <taxon>Cantharellales</taxon>
        <taxon>Ceratobasidiaceae</taxon>
        <taxon>Rhizoctonia</taxon>
    </lineage>
</organism>
<name>X8IXX5_9AGAM</name>
<dbReference type="Pfam" id="PF14521">
    <property type="entry name" value="Aspzincin_M35"/>
    <property type="match status" value="1"/>
</dbReference>
<dbReference type="Gene3D" id="3.40.390.10">
    <property type="entry name" value="Collagenase (Catalytic Domain)"/>
    <property type="match status" value="1"/>
</dbReference>
<dbReference type="GO" id="GO:0004222">
    <property type="term" value="F:metalloendopeptidase activity"/>
    <property type="evidence" value="ECO:0007669"/>
    <property type="project" value="InterPro"/>
</dbReference>
<feature type="non-terminal residue" evidence="4">
    <location>
        <position position="270"/>
    </location>
</feature>
<feature type="compositionally biased region" description="Low complexity" evidence="1">
    <location>
        <begin position="45"/>
        <end position="59"/>
    </location>
</feature>
<feature type="domain" description="Lysine-specific metallo-endopeptidase" evidence="3">
    <location>
        <begin position="99"/>
        <end position="232"/>
    </location>
</feature>
<keyword evidence="2" id="KW-0732">Signal</keyword>
<dbReference type="InterPro" id="IPR029463">
    <property type="entry name" value="Lys_MEP"/>
</dbReference>
<dbReference type="SUPFAM" id="SSF55486">
    <property type="entry name" value="Metalloproteases ('zincins'), catalytic domain"/>
    <property type="match status" value="1"/>
</dbReference>